<dbReference type="KEGG" id="mpur:MARPU_06030"/>
<evidence type="ECO:0000313" key="4">
    <source>
        <dbReference type="Proteomes" id="UP000005275"/>
    </source>
</evidence>
<proteinExistence type="predicted"/>
<keyword evidence="2" id="KW-1133">Transmembrane helix</keyword>
<protein>
    <submittedName>
        <fullName evidence="3">Uncharacterized protein</fullName>
    </submittedName>
</protein>
<dbReference type="AlphaFoldDB" id="W0E3U8"/>
<name>W0E3U8_MARPU</name>
<feature type="transmembrane region" description="Helical" evidence="2">
    <location>
        <begin position="46"/>
        <end position="62"/>
    </location>
</feature>
<dbReference type="HOGENOM" id="CLU_1174299_0_0_6"/>
<feature type="compositionally biased region" description="Polar residues" evidence="1">
    <location>
        <begin position="76"/>
        <end position="86"/>
    </location>
</feature>
<dbReference type="RefSeq" id="WP_005220821.1">
    <property type="nucleotide sequence ID" value="NZ_CP007031.1"/>
</dbReference>
<dbReference type="EMBL" id="CP007031">
    <property type="protein sequence ID" value="AHF05432.1"/>
    <property type="molecule type" value="Genomic_DNA"/>
</dbReference>
<evidence type="ECO:0000256" key="1">
    <source>
        <dbReference type="SAM" id="MobiDB-lite"/>
    </source>
</evidence>
<feature type="region of interest" description="Disordered" evidence="1">
    <location>
        <begin position="63"/>
        <end position="97"/>
    </location>
</feature>
<dbReference type="Proteomes" id="UP000005275">
    <property type="component" value="Chromosome"/>
</dbReference>
<evidence type="ECO:0000313" key="3">
    <source>
        <dbReference type="EMBL" id="AHF05432.1"/>
    </source>
</evidence>
<evidence type="ECO:0000256" key="2">
    <source>
        <dbReference type="SAM" id="Phobius"/>
    </source>
</evidence>
<gene>
    <name evidence="3" type="ORF">MARPU_06030</name>
</gene>
<sequence length="236" mass="24786">MALDISPLLIGHPASLLVLAGLLLLLLALVGRIGRMLELSRVRQRWALLIGAGLTLSGLLLYPPTPPEQPSDGTPLGSTAAPTVPQTPECRATSGPGDTPPAIAIDALLVEVNRNAWLIEAGQPLEAKPGDLLAIESVILCVPTTTDARAGSAHVEFTPVDTQGRTITPAVAATRARPLIPGRQTLPGPGKEWRIGADWRHLSVTLVHYPDGGGTANPDCEQGACEIDDRLILPFD</sequence>
<keyword evidence="4" id="KW-1185">Reference proteome</keyword>
<accession>W0E3U8</accession>
<keyword evidence="2" id="KW-0812">Transmembrane</keyword>
<organism evidence="3 4">
    <name type="scientific">Marichromatium purpuratum 984</name>
    <dbReference type="NCBI Taxonomy" id="765910"/>
    <lineage>
        <taxon>Bacteria</taxon>
        <taxon>Pseudomonadati</taxon>
        <taxon>Pseudomonadota</taxon>
        <taxon>Gammaproteobacteria</taxon>
        <taxon>Chromatiales</taxon>
        <taxon>Chromatiaceae</taxon>
        <taxon>Marichromatium</taxon>
    </lineage>
</organism>
<feature type="transmembrane region" description="Helical" evidence="2">
    <location>
        <begin position="12"/>
        <end position="34"/>
    </location>
</feature>
<keyword evidence="2" id="KW-0472">Membrane</keyword>
<reference evidence="3 4" key="1">
    <citation type="submission" date="2013-12" db="EMBL/GenBank/DDBJ databases">
        <authorList>
            <consortium name="DOE Joint Genome Institute"/>
            <person name="Bryant D.A."/>
            <person name="Huntemann M."/>
            <person name="Han J."/>
            <person name="Chen A."/>
            <person name="Kyrpides N."/>
            <person name="Mavromatis K."/>
            <person name="Markowitz V."/>
            <person name="Palaniappan K."/>
            <person name="Ivanova N."/>
            <person name="Schaumberg A."/>
            <person name="Pati A."/>
            <person name="Liolios K."/>
            <person name="Nordberg H.P."/>
            <person name="Cantor M.N."/>
            <person name="Hua S.X."/>
            <person name="Woyke T."/>
        </authorList>
    </citation>
    <scope>NUCLEOTIDE SEQUENCE [LARGE SCALE GENOMIC DNA]</scope>
    <source>
        <strain evidence="3 4">984</strain>
    </source>
</reference>